<feature type="compositionally biased region" description="Basic and acidic residues" evidence="1">
    <location>
        <begin position="391"/>
        <end position="402"/>
    </location>
</feature>
<dbReference type="RefSeq" id="WP_147052949.1">
    <property type="nucleotide sequence ID" value="NZ_CP042437.1"/>
</dbReference>
<evidence type="ECO:0000256" key="2">
    <source>
        <dbReference type="SAM" id="Phobius"/>
    </source>
</evidence>
<keyword evidence="2" id="KW-0472">Membrane</keyword>
<feature type="transmembrane region" description="Helical" evidence="2">
    <location>
        <begin position="45"/>
        <end position="64"/>
    </location>
</feature>
<gene>
    <name evidence="3" type="ORF">FSB76_07255</name>
</gene>
<sequence length="414" mass="47480">MQQFKAKLKLIFLPFLYIGGITLAAYTFLHWLLAIRFNVVSLPEWYINFAIPGVLVFIILIIWLRPHLKLLKYNNNGGRSPIVFFIYITGLAWAIPTGISQQYVETSTGKLTALDSISQVNTLPITKYYTVKQFYSAKKAAHVKIVFSVLGKNNTDFVMTAYTAVPLFNHLFPDTNIITAMRKRANPKTLVIIDNKLSTMQRLKKLTADSIRFMRYVNPSQVMPQYGEAGKYGALAVVTSRYKLKKDPEPQKIWPAAWLAIRYSKTISNRLSTTEKDLNFKVFVAKCEADFNSEPLDKLTYMNRITANNDDFKYYFAAVHSRNDVPDEEPLIEPLIFLPVHEPFAKHNGNKLFWILTSFSIGATVFLLILLCYRLKDDDKPKRKRASRRAVQKDRTMVDDPTKSANNFNIHPAD</sequence>
<feature type="compositionally biased region" description="Polar residues" evidence="1">
    <location>
        <begin position="403"/>
        <end position="414"/>
    </location>
</feature>
<evidence type="ECO:0000256" key="1">
    <source>
        <dbReference type="SAM" id="MobiDB-lite"/>
    </source>
</evidence>
<reference evidence="3 4" key="1">
    <citation type="journal article" date="2013" name="J. Microbiol.">
        <title>Mucilaginibacter ginsenosidivorax sp. nov., with ginsenoside converting activity isolated from sediment.</title>
        <authorList>
            <person name="Kim J.K."/>
            <person name="Choi T.E."/>
            <person name="Liu Q.M."/>
            <person name="Park H.Y."/>
            <person name="Yi T.H."/>
            <person name="Yoon M.H."/>
            <person name="Kim S.C."/>
            <person name="Im W.T."/>
        </authorList>
    </citation>
    <scope>NUCLEOTIDE SEQUENCE [LARGE SCALE GENOMIC DNA]</scope>
    <source>
        <strain evidence="3 4">KHI28</strain>
    </source>
</reference>
<accession>A0A5B8VWE2</accession>
<keyword evidence="4" id="KW-1185">Reference proteome</keyword>
<proteinExistence type="predicted"/>
<evidence type="ECO:0000313" key="4">
    <source>
        <dbReference type="Proteomes" id="UP000321362"/>
    </source>
</evidence>
<feature type="transmembrane region" description="Helical" evidence="2">
    <location>
        <begin position="76"/>
        <end position="95"/>
    </location>
</feature>
<feature type="transmembrane region" description="Helical" evidence="2">
    <location>
        <begin position="12"/>
        <end position="33"/>
    </location>
</feature>
<keyword evidence="2" id="KW-1133">Transmembrane helix</keyword>
<feature type="transmembrane region" description="Helical" evidence="2">
    <location>
        <begin position="352"/>
        <end position="375"/>
    </location>
</feature>
<protein>
    <submittedName>
        <fullName evidence="3">Uncharacterized protein</fullName>
    </submittedName>
</protein>
<dbReference type="OrthoDB" id="9778341at2"/>
<dbReference type="AlphaFoldDB" id="A0A5B8VWE2"/>
<dbReference type="EMBL" id="CP042437">
    <property type="protein sequence ID" value="QEC75759.1"/>
    <property type="molecule type" value="Genomic_DNA"/>
</dbReference>
<dbReference type="KEGG" id="mgk:FSB76_07255"/>
<keyword evidence="2" id="KW-0812">Transmembrane</keyword>
<organism evidence="3 4">
    <name type="scientific">Mucilaginibacter ginsenosidivorax</name>
    <dbReference type="NCBI Taxonomy" id="862126"/>
    <lineage>
        <taxon>Bacteria</taxon>
        <taxon>Pseudomonadati</taxon>
        <taxon>Bacteroidota</taxon>
        <taxon>Sphingobacteriia</taxon>
        <taxon>Sphingobacteriales</taxon>
        <taxon>Sphingobacteriaceae</taxon>
        <taxon>Mucilaginibacter</taxon>
    </lineage>
</organism>
<evidence type="ECO:0000313" key="3">
    <source>
        <dbReference type="EMBL" id="QEC75759.1"/>
    </source>
</evidence>
<name>A0A5B8VWE2_9SPHI</name>
<feature type="region of interest" description="Disordered" evidence="1">
    <location>
        <begin position="383"/>
        <end position="414"/>
    </location>
</feature>
<dbReference type="Proteomes" id="UP000321362">
    <property type="component" value="Chromosome"/>
</dbReference>